<dbReference type="STRING" id="41067.A0A2I2FAJ2"/>
<dbReference type="Proteomes" id="UP000234585">
    <property type="component" value="Unassembled WGS sequence"/>
</dbReference>
<keyword evidence="2" id="KW-1185">Reference proteome</keyword>
<dbReference type="OrthoDB" id="2013972at2759"/>
<protein>
    <submittedName>
        <fullName evidence="1">S-adenosyl-L-methionine-dependent methyltransferase</fullName>
    </submittedName>
</protein>
<evidence type="ECO:0000313" key="1">
    <source>
        <dbReference type="EMBL" id="PLB37647.1"/>
    </source>
</evidence>
<dbReference type="Pfam" id="PF13489">
    <property type="entry name" value="Methyltransf_23"/>
    <property type="match status" value="1"/>
</dbReference>
<dbReference type="AlphaFoldDB" id="A0A2I2FAJ2"/>
<dbReference type="GO" id="GO:0032259">
    <property type="term" value="P:methylation"/>
    <property type="evidence" value="ECO:0007669"/>
    <property type="project" value="UniProtKB-KW"/>
</dbReference>
<dbReference type="GeneID" id="36519953"/>
<keyword evidence="1" id="KW-0808">Transferase</keyword>
<gene>
    <name evidence="1" type="ORF">BDW47DRAFT_106560</name>
</gene>
<dbReference type="PANTHER" id="PTHR43591">
    <property type="entry name" value="METHYLTRANSFERASE"/>
    <property type="match status" value="1"/>
</dbReference>
<dbReference type="PANTHER" id="PTHR43591:SF24">
    <property type="entry name" value="2-METHOXY-6-POLYPRENYL-1,4-BENZOQUINOL METHYLASE, MITOCHONDRIAL"/>
    <property type="match status" value="1"/>
</dbReference>
<name>A0A2I2FAJ2_ASPCN</name>
<dbReference type="SUPFAM" id="SSF53335">
    <property type="entry name" value="S-adenosyl-L-methionine-dependent methyltransferases"/>
    <property type="match status" value="1"/>
</dbReference>
<dbReference type="EMBL" id="KZ559141">
    <property type="protein sequence ID" value="PLB37647.1"/>
    <property type="molecule type" value="Genomic_DNA"/>
</dbReference>
<dbReference type="CDD" id="cd02440">
    <property type="entry name" value="AdoMet_MTases"/>
    <property type="match status" value="1"/>
</dbReference>
<dbReference type="InterPro" id="IPR029063">
    <property type="entry name" value="SAM-dependent_MTases_sf"/>
</dbReference>
<reference evidence="1 2" key="1">
    <citation type="submission" date="2017-12" db="EMBL/GenBank/DDBJ databases">
        <authorList>
            <consortium name="DOE Joint Genome Institute"/>
            <person name="Haridas S."/>
            <person name="Kjaerbolling I."/>
            <person name="Vesth T.C."/>
            <person name="Frisvad J.C."/>
            <person name="Nybo J.L."/>
            <person name="Theobald S."/>
            <person name="Kuo A."/>
            <person name="Bowyer P."/>
            <person name="Matsuda Y."/>
            <person name="Mondo S."/>
            <person name="Lyhne E.K."/>
            <person name="Kogle M.E."/>
            <person name="Clum A."/>
            <person name="Lipzen A."/>
            <person name="Salamov A."/>
            <person name="Ngan C.Y."/>
            <person name="Daum C."/>
            <person name="Chiniquy J."/>
            <person name="Barry K."/>
            <person name="LaButti K."/>
            <person name="Simmons B.A."/>
            <person name="Magnuson J.K."/>
            <person name="Mortensen U.H."/>
            <person name="Larsen T.O."/>
            <person name="Grigoriev I.V."/>
            <person name="Baker S.E."/>
            <person name="Andersen M.R."/>
            <person name="Nordberg H.P."/>
            <person name="Cantor M.N."/>
            <person name="Hua S.X."/>
        </authorList>
    </citation>
    <scope>NUCLEOTIDE SEQUENCE [LARGE SCALE GENOMIC DNA]</scope>
    <source>
        <strain evidence="1 2">CBS 102.13</strain>
    </source>
</reference>
<dbReference type="RefSeq" id="XP_024671659.1">
    <property type="nucleotide sequence ID" value="XM_024812793.1"/>
</dbReference>
<evidence type="ECO:0000313" key="2">
    <source>
        <dbReference type="Proteomes" id="UP000234585"/>
    </source>
</evidence>
<proteinExistence type="predicted"/>
<accession>A0A2I2FAJ2</accession>
<dbReference type="Gene3D" id="3.40.50.150">
    <property type="entry name" value="Vaccinia Virus protein VP39"/>
    <property type="match status" value="1"/>
</dbReference>
<organism evidence="1 2">
    <name type="scientific">Aspergillus candidus</name>
    <dbReference type="NCBI Taxonomy" id="41067"/>
    <lineage>
        <taxon>Eukaryota</taxon>
        <taxon>Fungi</taxon>
        <taxon>Dikarya</taxon>
        <taxon>Ascomycota</taxon>
        <taxon>Pezizomycotina</taxon>
        <taxon>Eurotiomycetes</taxon>
        <taxon>Eurotiomycetidae</taxon>
        <taxon>Eurotiales</taxon>
        <taxon>Aspergillaceae</taxon>
        <taxon>Aspergillus</taxon>
        <taxon>Aspergillus subgen. Circumdati</taxon>
    </lineage>
</organism>
<dbReference type="GO" id="GO:0008168">
    <property type="term" value="F:methyltransferase activity"/>
    <property type="evidence" value="ECO:0007669"/>
    <property type="project" value="UniProtKB-KW"/>
</dbReference>
<sequence length="274" mass="30377">MDKALVSHQEGDQLYDELCHAFFVRSNKGLLHLAPVERPLCVLDLGCGAGVWATEFAKAYPSCQVLGVDLNPGINARNLPNCQFISADIQNEWTWLPQQKIDLIHIRGLVGFIRSWPDLLRQVHASLAPGGWLEIADLGPHTLSDDGSLSQAQGLLQFDMMSDKMMGIMGQQVGLVTSLGDVMETAGFQDVSETTRKTPLSDWSDDPDMRQMASTSAALHEMDFRMIAGRGLQPVLNLPSEQVENVLSGALHDMHNKRIHAYKLRHTFMGCKRD</sequence>
<keyword evidence="1" id="KW-0489">Methyltransferase</keyword>